<reference evidence="4" key="1">
    <citation type="journal article" date="2019" name="Int. J. Syst. Evol. Microbiol.">
        <title>The Global Catalogue of Microorganisms (GCM) 10K type strain sequencing project: providing services to taxonomists for standard genome sequencing and annotation.</title>
        <authorList>
            <consortium name="The Broad Institute Genomics Platform"/>
            <consortium name="The Broad Institute Genome Sequencing Center for Infectious Disease"/>
            <person name="Wu L."/>
            <person name="Ma J."/>
        </authorList>
    </citation>
    <scope>NUCLEOTIDE SEQUENCE [LARGE SCALE GENOMIC DNA]</scope>
    <source>
        <strain evidence="4">JCM 4816</strain>
    </source>
</reference>
<evidence type="ECO:0000313" key="3">
    <source>
        <dbReference type="EMBL" id="GAA3503215.1"/>
    </source>
</evidence>
<sequence>MPSRAEESRSPRGGGVRLLWLAATGLVAGAAMAVYGIASMPAPAPSPAATGSLPPRAPAPAVSHVPTLGSSRPVRIVIERLGIDAGILRLGLHRDGTVAVPRPDQAHQAGWYDGSAAPGQRGPAVVLGHVDSARLPGGRAVFYRLGQARPGDQVEITRADGITARFTVDSATQVAKKQFPTEAVYGPTRTAQLRLITCGGTYSGSGGYDSNVIVFAHYTGARGR</sequence>
<gene>
    <name evidence="3" type="ORF">GCM10019016_103250</name>
</gene>
<evidence type="ECO:0000256" key="1">
    <source>
        <dbReference type="ARBA" id="ARBA00022801"/>
    </source>
</evidence>
<dbReference type="CDD" id="cd05829">
    <property type="entry name" value="Sortase_F"/>
    <property type="match status" value="1"/>
</dbReference>
<keyword evidence="1" id="KW-0378">Hydrolase</keyword>
<dbReference type="Proteomes" id="UP001501455">
    <property type="component" value="Unassembled WGS sequence"/>
</dbReference>
<dbReference type="InterPro" id="IPR042001">
    <property type="entry name" value="Sortase_F"/>
</dbReference>
<feature type="compositionally biased region" description="Low complexity" evidence="2">
    <location>
        <begin position="45"/>
        <end position="54"/>
    </location>
</feature>
<comment type="caution">
    <text evidence="3">The sequence shown here is derived from an EMBL/GenBank/DDBJ whole genome shotgun (WGS) entry which is preliminary data.</text>
</comment>
<keyword evidence="4" id="KW-1185">Reference proteome</keyword>
<feature type="region of interest" description="Disordered" evidence="2">
    <location>
        <begin position="45"/>
        <end position="65"/>
    </location>
</feature>
<dbReference type="SUPFAM" id="SSF63817">
    <property type="entry name" value="Sortase"/>
    <property type="match status" value="1"/>
</dbReference>
<evidence type="ECO:0000313" key="4">
    <source>
        <dbReference type="Proteomes" id="UP001501455"/>
    </source>
</evidence>
<dbReference type="Pfam" id="PF04203">
    <property type="entry name" value="Sortase"/>
    <property type="match status" value="1"/>
</dbReference>
<proteinExistence type="predicted"/>
<dbReference type="NCBIfam" id="NF033748">
    <property type="entry name" value="class_F_sortase"/>
    <property type="match status" value="1"/>
</dbReference>
<accession>A0ABP6U6A4</accession>
<dbReference type="EMBL" id="BAAAXF010000074">
    <property type="protein sequence ID" value="GAA3503215.1"/>
    <property type="molecule type" value="Genomic_DNA"/>
</dbReference>
<protein>
    <submittedName>
        <fullName evidence="3">Class F sortase</fullName>
    </submittedName>
</protein>
<name>A0ABP6U6A4_9ACTN</name>
<dbReference type="Gene3D" id="2.40.260.10">
    <property type="entry name" value="Sortase"/>
    <property type="match status" value="1"/>
</dbReference>
<evidence type="ECO:0000256" key="2">
    <source>
        <dbReference type="SAM" id="MobiDB-lite"/>
    </source>
</evidence>
<dbReference type="InterPro" id="IPR023365">
    <property type="entry name" value="Sortase_dom-sf"/>
</dbReference>
<dbReference type="InterPro" id="IPR005754">
    <property type="entry name" value="Sortase"/>
</dbReference>
<organism evidence="3 4">
    <name type="scientific">Streptomyces prasinosporus</name>
    <dbReference type="NCBI Taxonomy" id="68256"/>
    <lineage>
        <taxon>Bacteria</taxon>
        <taxon>Bacillati</taxon>
        <taxon>Actinomycetota</taxon>
        <taxon>Actinomycetes</taxon>
        <taxon>Kitasatosporales</taxon>
        <taxon>Streptomycetaceae</taxon>
        <taxon>Streptomyces</taxon>
        <taxon>Streptomyces albogriseolus group</taxon>
    </lineage>
</organism>